<dbReference type="GO" id="GO:0030246">
    <property type="term" value="F:carbohydrate binding"/>
    <property type="evidence" value="ECO:0007669"/>
    <property type="project" value="InterPro"/>
</dbReference>
<dbReference type="InterPro" id="IPR008183">
    <property type="entry name" value="Aldose_1/G6P_1-epimerase"/>
</dbReference>
<reference evidence="18 19" key="1">
    <citation type="submission" date="2018-03" db="EMBL/GenBank/DDBJ databases">
        <title>Genomic Encyclopedia of Archaeal and Bacterial Type Strains, Phase II (KMG-II): from individual species to whole genera.</title>
        <authorList>
            <person name="Goeker M."/>
        </authorList>
    </citation>
    <scope>NUCLEOTIDE SEQUENCE [LARGE SCALE GENOMIC DNA]</scope>
    <source>
        <strain evidence="18 19">DSM 28354</strain>
    </source>
</reference>
<evidence type="ECO:0000256" key="12">
    <source>
        <dbReference type="ARBA" id="ARBA00023235"/>
    </source>
</evidence>
<evidence type="ECO:0000256" key="5">
    <source>
        <dbReference type="ARBA" id="ARBA00006206"/>
    </source>
</evidence>
<dbReference type="AlphaFoldDB" id="A0A2T0SYB7"/>
<dbReference type="InterPro" id="IPR047215">
    <property type="entry name" value="Galactose_mutarotase-like"/>
</dbReference>
<comment type="similarity">
    <text evidence="5 14">Belongs to the aldose epimerase family.</text>
</comment>
<evidence type="ECO:0000256" key="10">
    <source>
        <dbReference type="ARBA" id="ARBA00022553"/>
    </source>
</evidence>
<dbReference type="InterPro" id="IPR011013">
    <property type="entry name" value="Gal_mutarotase_sf_dom"/>
</dbReference>
<organism evidence="18 19">
    <name type="scientific">Spirosoma oryzae</name>
    <dbReference type="NCBI Taxonomy" id="1469603"/>
    <lineage>
        <taxon>Bacteria</taxon>
        <taxon>Pseudomonadati</taxon>
        <taxon>Bacteroidota</taxon>
        <taxon>Cytophagia</taxon>
        <taxon>Cytophagales</taxon>
        <taxon>Cytophagaceae</taxon>
        <taxon>Spirosoma</taxon>
    </lineage>
</organism>
<dbReference type="GO" id="GO:0006006">
    <property type="term" value="P:glucose metabolic process"/>
    <property type="evidence" value="ECO:0007669"/>
    <property type="project" value="TreeGrafter"/>
</dbReference>
<dbReference type="InterPro" id="IPR014718">
    <property type="entry name" value="GH-type_carb-bd"/>
</dbReference>
<feature type="binding site" evidence="17">
    <location>
        <begin position="210"/>
        <end position="212"/>
    </location>
    <ligand>
        <name>beta-D-galactose</name>
        <dbReference type="ChEBI" id="CHEBI:27667"/>
    </ligand>
</feature>
<evidence type="ECO:0000256" key="3">
    <source>
        <dbReference type="ARBA" id="ARBA00004496"/>
    </source>
</evidence>
<evidence type="ECO:0000256" key="13">
    <source>
        <dbReference type="ARBA" id="ARBA00023277"/>
    </source>
</evidence>
<keyword evidence="19" id="KW-1185">Reference proteome</keyword>
<name>A0A2T0SYB7_9BACT</name>
<evidence type="ECO:0000256" key="11">
    <source>
        <dbReference type="ARBA" id="ARBA00022837"/>
    </source>
</evidence>
<feature type="active site" description="Proton donor" evidence="15">
    <location>
        <position position="210"/>
    </location>
</feature>
<dbReference type="NCBIfam" id="NF008277">
    <property type="entry name" value="PRK11055.1"/>
    <property type="match status" value="1"/>
</dbReference>
<evidence type="ECO:0000256" key="6">
    <source>
        <dbReference type="ARBA" id="ARBA00011245"/>
    </source>
</evidence>
<keyword evidence="13 14" id="KW-0119">Carbohydrate metabolism</keyword>
<evidence type="ECO:0000313" key="18">
    <source>
        <dbReference type="EMBL" id="PRY38353.1"/>
    </source>
</evidence>
<evidence type="ECO:0000256" key="8">
    <source>
        <dbReference type="ARBA" id="ARBA00014165"/>
    </source>
</evidence>
<accession>A0A2T0SYB7</accession>
<sequence>MFVSTRLAFAVLAGGLLMMNSCSPKKETEQKAGIEKAAYGTLSDGQAVDLYTLHNAAGMTAKITNYGGTIVSLTAPDKDGKFEEVTLGMDSLAGYEKGVPFFGALIGRYGNRIAGGKFTLDGKAYTLPTNNGPNSLHGGAKGFDKRVWTATPVEGEEPALKLTYVSKDGEEGYPGALNVEVTYTLQKDNALKIDYKATTDKPTVVNLTNHTYFNLTGGVKRDILDHVVTIYADKFIPVSKDLIPTGQLQPVAGTPFDFTKPRVIGQSINDSTDVQIKNGGGYDHAWVLTDSSKSLKKVATVMEPTSGRVMEVQSTEPAVQFYTGNFLDGTLSGRGATYKKRYALCLETEHYPDSPNQPKFPSTVLRPGQTYQTTTIYTFSAK</sequence>
<dbReference type="PANTHER" id="PTHR10091:SF0">
    <property type="entry name" value="GALACTOSE MUTAROTASE"/>
    <property type="match status" value="1"/>
</dbReference>
<evidence type="ECO:0000256" key="9">
    <source>
        <dbReference type="ARBA" id="ARBA00022490"/>
    </source>
</evidence>
<comment type="catalytic activity">
    <reaction evidence="1 14">
        <text>alpha-D-glucose = beta-D-glucose</text>
        <dbReference type="Rhea" id="RHEA:10264"/>
        <dbReference type="ChEBI" id="CHEBI:15903"/>
        <dbReference type="ChEBI" id="CHEBI:17925"/>
        <dbReference type="EC" id="5.1.3.3"/>
    </reaction>
</comment>
<evidence type="ECO:0000256" key="14">
    <source>
        <dbReference type="PIRNR" id="PIRNR005096"/>
    </source>
</evidence>
<evidence type="ECO:0000256" key="4">
    <source>
        <dbReference type="ARBA" id="ARBA00005028"/>
    </source>
</evidence>
<keyword evidence="12 14" id="KW-0413">Isomerase</keyword>
<evidence type="ECO:0000256" key="7">
    <source>
        <dbReference type="ARBA" id="ARBA00013185"/>
    </source>
</evidence>
<comment type="caution">
    <text evidence="18">The sequence shown here is derived from an EMBL/GenBank/DDBJ whole genome shotgun (WGS) entry which is preliminary data.</text>
</comment>
<dbReference type="GO" id="GO:0005737">
    <property type="term" value="C:cytoplasm"/>
    <property type="evidence" value="ECO:0007669"/>
    <property type="project" value="UniProtKB-SubCell"/>
</dbReference>
<dbReference type="EMBL" id="PVTE01000009">
    <property type="protein sequence ID" value="PRY38353.1"/>
    <property type="molecule type" value="Genomic_DNA"/>
</dbReference>
<keyword evidence="10" id="KW-0597">Phosphoprotein</keyword>
<feature type="active site" description="Proton acceptor" evidence="15">
    <location>
        <position position="347"/>
    </location>
</feature>
<dbReference type="PANTHER" id="PTHR10091">
    <property type="entry name" value="ALDOSE-1-EPIMERASE"/>
    <property type="match status" value="1"/>
</dbReference>
<dbReference type="OrthoDB" id="9779408at2"/>
<proteinExistence type="inferred from homology"/>
<dbReference type="PIRSF" id="PIRSF005096">
    <property type="entry name" value="GALM"/>
    <property type="match status" value="1"/>
</dbReference>
<dbReference type="Gene3D" id="2.70.98.10">
    <property type="match status" value="1"/>
</dbReference>
<evidence type="ECO:0000256" key="1">
    <source>
        <dbReference type="ARBA" id="ARBA00001614"/>
    </source>
</evidence>
<dbReference type="CDD" id="cd09019">
    <property type="entry name" value="galactose_mutarotase_like"/>
    <property type="match status" value="1"/>
</dbReference>
<evidence type="ECO:0000256" key="2">
    <source>
        <dbReference type="ARBA" id="ARBA00001913"/>
    </source>
</evidence>
<protein>
    <recommendedName>
        <fullName evidence="8 14">Aldose 1-epimerase</fullName>
        <ecNumber evidence="7 14">5.1.3.3</ecNumber>
    </recommendedName>
</protein>
<gene>
    <name evidence="18" type="ORF">CLV58_10980</name>
</gene>
<dbReference type="InterPro" id="IPR015443">
    <property type="entry name" value="Aldose_1-epimerase"/>
</dbReference>
<comment type="pathway">
    <text evidence="4 14">Carbohydrate metabolism; hexose metabolism.</text>
</comment>
<dbReference type="Pfam" id="PF01263">
    <property type="entry name" value="Aldose_epim"/>
    <property type="match status" value="1"/>
</dbReference>
<comment type="subunit">
    <text evidence="6">Monomer.</text>
</comment>
<dbReference type="GO" id="GO:0004034">
    <property type="term" value="F:aldose 1-epimerase activity"/>
    <property type="evidence" value="ECO:0007669"/>
    <property type="project" value="UniProtKB-EC"/>
</dbReference>
<evidence type="ECO:0000313" key="19">
    <source>
        <dbReference type="Proteomes" id="UP000238375"/>
    </source>
</evidence>
<feature type="binding site" evidence="17">
    <location>
        <begin position="111"/>
        <end position="112"/>
    </location>
    <ligand>
        <name>beta-D-galactose</name>
        <dbReference type="ChEBI" id="CHEBI:27667"/>
    </ligand>
</feature>
<keyword evidence="9" id="KW-0963">Cytoplasm</keyword>
<dbReference type="EC" id="5.1.3.3" evidence="7 14"/>
<evidence type="ECO:0000256" key="15">
    <source>
        <dbReference type="PIRSR" id="PIRSR005096-1"/>
    </source>
</evidence>
<evidence type="ECO:0000256" key="16">
    <source>
        <dbReference type="PIRSR" id="PIRSR005096-2"/>
    </source>
</evidence>
<feature type="binding site" evidence="16">
    <location>
        <position position="283"/>
    </location>
    <ligand>
        <name>beta-D-galactose</name>
        <dbReference type="ChEBI" id="CHEBI:27667"/>
    </ligand>
</feature>
<dbReference type="GO" id="GO:0033499">
    <property type="term" value="P:galactose catabolic process via UDP-galactose, Leloir pathway"/>
    <property type="evidence" value="ECO:0007669"/>
    <property type="project" value="TreeGrafter"/>
</dbReference>
<dbReference type="RefSeq" id="WP_106138086.1">
    <property type="nucleotide sequence ID" value="NZ_PVTE01000009.1"/>
</dbReference>
<dbReference type="Proteomes" id="UP000238375">
    <property type="component" value="Unassembled WGS sequence"/>
</dbReference>
<keyword evidence="11" id="KW-0106">Calcium</keyword>
<evidence type="ECO:0000256" key="17">
    <source>
        <dbReference type="PIRSR" id="PIRSR005096-3"/>
    </source>
</evidence>
<dbReference type="UniPathway" id="UPA00242"/>
<dbReference type="InterPro" id="IPR018052">
    <property type="entry name" value="Ald1_epimerase_CS"/>
</dbReference>
<dbReference type="SUPFAM" id="SSF74650">
    <property type="entry name" value="Galactose mutarotase-like"/>
    <property type="match status" value="1"/>
</dbReference>
<dbReference type="PROSITE" id="PS00545">
    <property type="entry name" value="ALDOSE_1_EPIMERASE"/>
    <property type="match status" value="1"/>
</dbReference>
<dbReference type="FunFam" id="2.70.98.10:FF:000003">
    <property type="entry name" value="Aldose 1-epimerase"/>
    <property type="match status" value="1"/>
</dbReference>
<comment type="cofactor">
    <cofactor evidence="2">
        <name>Ca(2+)</name>
        <dbReference type="ChEBI" id="CHEBI:29108"/>
    </cofactor>
</comment>
<comment type="subcellular location">
    <subcellularLocation>
        <location evidence="3">Cytoplasm</location>
    </subcellularLocation>
</comment>